<comment type="caution">
    <text evidence="5">The sequence shown here is derived from an EMBL/GenBank/DDBJ whole genome shotgun (WGS) entry which is preliminary data.</text>
</comment>
<dbReference type="EMBL" id="JAGPYM010000010">
    <property type="protein sequence ID" value="KAH6889857.1"/>
    <property type="molecule type" value="Genomic_DNA"/>
</dbReference>
<reference evidence="5 6" key="1">
    <citation type="journal article" date="2021" name="Nat. Commun.">
        <title>Genetic determinants of endophytism in the Arabidopsis root mycobiome.</title>
        <authorList>
            <person name="Mesny F."/>
            <person name="Miyauchi S."/>
            <person name="Thiergart T."/>
            <person name="Pickel B."/>
            <person name="Atanasova L."/>
            <person name="Karlsson M."/>
            <person name="Huettel B."/>
            <person name="Barry K.W."/>
            <person name="Haridas S."/>
            <person name="Chen C."/>
            <person name="Bauer D."/>
            <person name="Andreopoulos W."/>
            <person name="Pangilinan J."/>
            <person name="LaButti K."/>
            <person name="Riley R."/>
            <person name="Lipzen A."/>
            <person name="Clum A."/>
            <person name="Drula E."/>
            <person name="Henrissat B."/>
            <person name="Kohler A."/>
            <person name="Grigoriev I.V."/>
            <person name="Martin F.M."/>
            <person name="Hacquard S."/>
        </authorList>
    </citation>
    <scope>NUCLEOTIDE SEQUENCE [LARGE SCALE GENOMIC DNA]</scope>
    <source>
        <strain evidence="5 6">MPI-CAGE-CH-0241</strain>
    </source>
</reference>
<feature type="compositionally biased region" description="Basic residues" evidence="3">
    <location>
        <begin position="93"/>
        <end position="102"/>
    </location>
</feature>
<dbReference type="PROSITE" id="PS00036">
    <property type="entry name" value="BZIP_BASIC"/>
    <property type="match status" value="1"/>
</dbReference>
<dbReference type="Pfam" id="PF00170">
    <property type="entry name" value="bZIP_1"/>
    <property type="match status" value="1"/>
</dbReference>
<accession>A0A9P8W5L0</accession>
<dbReference type="PANTHER" id="PTHR40621:SF8">
    <property type="entry name" value="AP-1-LIKE TRANSCRIPTION FACTOR YAP3"/>
    <property type="match status" value="1"/>
</dbReference>
<dbReference type="Gene3D" id="1.10.238.100">
    <property type="entry name" value="YAP1 redox domain. Chain B"/>
    <property type="match status" value="1"/>
</dbReference>
<feature type="region of interest" description="Disordered" evidence="3">
    <location>
        <begin position="44"/>
        <end position="114"/>
    </location>
</feature>
<dbReference type="InterPro" id="IPR050936">
    <property type="entry name" value="AP-1-like"/>
</dbReference>
<proteinExistence type="predicted"/>
<feature type="compositionally biased region" description="Polar residues" evidence="3">
    <location>
        <begin position="44"/>
        <end position="73"/>
    </location>
</feature>
<comment type="subcellular location">
    <subcellularLocation>
        <location evidence="1">Nucleus</location>
    </subcellularLocation>
</comment>
<organism evidence="5 6">
    <name type="scientific">Thelonectria olida</name>
    <dbReference type="NCBI Taxonomy" id="1576542"/>
    <lineage>
        <taxon>Eukaryota</taxon>
        <taxon>Fungi</taxon>
        <taxon>Dikarya</taxon>
        <taxon>Ascomycota</taxon>
        <taxon>Pezizomycotina</taxon>
        <taxon>Sordariomycetes</taxon>
        <taxon>Hypocreomycetidae</taxon>
        <taxon>Hypocreales</taxon>
        <taxon>Nectriaceae</taxon>
        <taxon>Thelonectria</taxon>
    </lineage>
</organism>
<evidence type="ECO:0000256" key="1">
    <source>
        <dbReference type="ARBA" id="ARBA00004123"/>
    </source>
</evidence>
<dbReference type="SUPFAM" id="SSF57959">
    <property type="entry name" value="Leucine zipper domain"/>
    <property type="match status" value="1"/>
</dbReference>
<evidence type="ECO:0000259" key="4">
    <source>
        <dbReference type="PROSITE" id="PS50217"/>
    </source>
</evidence>
<sequence>MDHHYSFPSPQPYHEFMHMSSISGADSLGTTLAGFSTNLHHTSFPSSPISPIQNPLGHQQPQYPLQRNGSTMQLGRGGSVTSEDDDGSGSSQTRRKAQRKAQNRAAQQAFRKRKEMHVKDLETKLSSLEAAQQQVLVENQHLRQDLHKISTENEILRATSRISGEDLSSSLEPATFNAAKFYSNFLPNPNSKITSRSIINSSNGERLLDAGATWNFIINHRLFKKGLVDVGDVSERLKQCARYENHRLVIPERAILAAIEQSVASKTDDLL</sequence>
<dbReference type="Proteomes" id="UP000777438">
    <property type="component" value="Unassembled WGS sequence"/>
</dbReference>
<dbReference type="Gene3D" id="1.20.5.170">
    <property type="match status" value="1"/>
</dbReference>
<keyword evidence="6" id="KW-1185">Reference proteome</keyword>
<gene>
    <name evidence="5" type="ORF">B0T10DRAFT_486924</name>
</gene>
<dbReference type="InterPro" id="IPR004827">
    <property type="entry name" value="bZIP"/>
</dbReference>
<keyword evidence="2" id="KW-0539">Nucleus</keyword>
<protein>
    <recommendedName>
        <fullName evidence="4">BZIP domain-containing protein</fullName>
    </recommendedName>
</protein>
<evidence type="ECO:0000256" key="3">
    <source>
        <dbReference type="SAM" id="MobiDB-lite"/>
    </source>
</evidence>
<dbReference type="InterPro" id="IPR046347">
    <property type="entry name" value="bZIP_sf"/>
</dbReference>
<dbReference type="CDD" id="cd14688">
    <property type="entry name" value="bZIP_YAP"/>
    <property type="match status" value="1"/>
</dbReference>
<dbReference type="SMART" id="SM00338">
    <property type="entry name" value="BRLZ"/>
    <property type="match status" value="1"/>
</dbReference>
<dbReference type="PROSITE" id="PS50217">
    <property type="entry name" value="BZIP"/>
    <property type="match status" value="1"/>
</dbReference>
<dbReference type="OrthoDB" id="4940293at2759"/>
<feature type="domain" description="BZIP" evidence="4">
    <location>
        <begin position="93"/>
        <end position="156"/>
    </location>
</feature>
<evidence type="ECO:0000313" key="6">
    <source>
        <dbReference type="Proteomes" id="UP000777438"/>
    </source>
</evidence>
<dbReference type="PANTHER" id="PTHR40621">
    <property type="entry name" value="TRANSCRIPTION FACTOR KAPC-RELATED"/>
    <property type="match status" value="1"/>
</dbReference>
<evidence type="ECO:0000256" key="2">
    <source>
        <dbReference type="ARBA" id="ARBA00023242"/>
    </source>
</evidence>
<dbReference type="GO" id="GO:0000976">
    <property type="term" value="F:transcription cis-regulatory region binding"/>
    <property type="evidence" value="ECO:0007669"/>
    <property type="project" value="InterPro"/>
</dbReference>
<dbReference type="GO" id="GO:0001228">
    <property type="term" value="F:DNA-binding transcription activator activity, RNA polymerase II-specific"/>
    <property type="evidence" value="ECO:0007669"/>
    <property type="project" value="TreeGrafter"/>
</dbReference>
<name>A0A9P8W5L0_9HYPO</name>
<dbReference type="AlphaFoldDB" id="A0A9P8W5L0"/>
<evidence type="ECO:0000313" key="5">
    <source>
        <dbReference type="EMBL" id="KAH6889857.1"/>
    </source>
</evidence>
<dbReference type="GO" id="GO:0090575">
    <property type="term" value="C:RNA polymerase II transcription regulator complex"/>
    <property type="evidence" value="ECO:0007669"/>
    <property type="project" value="TreeGrafter"/>
</dbReference>